<gene>
    <name evidence="5" type="ORF">SCHPADRAFT_854880</name>
</gene>
<feature type="region of interest" description="Disordered" evidence="3">
    <location>
        <begin position="112"/>
        <end position="201"/>
    </location>
</feature>
<dbReference type="PANTHER" id="PTHR46910">
    <property type="entry name" value="TRANSCRIPTION FACTOR PDR1"/>
    <property type="match status" value="1"/>
</dbReference>
<dbReference type="CDD" id="cd00067">
    <property type="entry name" value="GAL4"/>
    <property type="match status" value="1"/>
</dbReference>
<dbReference type="Pfam" id="PF00172">
    <property type="entry name" value="Zn_clus"/>
    <property type="match status" value="1"/>
</dbReference>
<sequence length="776" mass="86977">MSISASIKLDEYVPDNSRHTAPAVASSSSNLANGAPAGRKIDRACDFCRRRKTRCDGGLTRHSKCTNCRRNNSLCTYVESSRPRGPSKAYVTALEDRVERFEKLLKRLRPDSDFNNIIGPSVERGSWKNEHAITQSPSKSGLGSDSTTSTSLTQHDPSESPSSGPLRVSAPSVAWTESSESSVSDDEDLGIGAPLQSSPATRQMRLEAGAFSQDAFWKESERPHPSDDTCTMRFCGKSSLYSLIHDIRKMRAESKANSPQDEHSPEAHHLSFPHSQADIRRSAVCSIPKTRREMFWNLSPWEIAWERRRTKQPPHPSSSSLPTTIQPIFQFPPLDLVAPLITLYFKHTNVFFPLLHYPSFSKSFNDGLHLRDAQFAAIVWCILAIGSRWSEDRRVLWEGWPGRSGNEATPLGDNTGMDWASAGWRFFLRSLDAPSFAVTSLKPPTLYDVQSCALASIFLRGSSVHPAGWTIVSVGLRKAMDVGAHRKKVYGTKPSVENELWKRAFWVLVLFDRIGSAAIGRPCCTHEEDFDLDYPLEVDDEYWISGIPTSHGFVQPPGKPSLISAFISLLKLSLIYAHASRTIYSTDKSKALLGLVGNEWQARIVSQLNAELDDWLDSVPQHLRWRKGITSPAFLNQSSTLYTGYYLLLIFIYRPFVNHPVMLSQRDAPSSKDVKSFPFPSFAICNNAARAGLNIIEETLRQCPGLPWNVPYFIQVMVNSVNVFEMQQWVSVKKAKEKDGVMHGDWVDDDALKGLQACERLLELVQDRWVMARNVL</sequence>
<keyword evidence="6" id="KW-1185">Reference proteome</keyword>
<dbReference type="InterPro" id="IPR036864">
    <property type="entry name" value="Zn2-C6_fun-type_DNA-bd_sf"/>
</dbReference>
<evidence type="ECO:0000256" key="1">
    <source>
        <dbReference type="ARBA" id="ARBA00022723"/>
    </source>
</evidence>
<evidence type="ECO:0000256" key="3">
    <source>
        <dbReference type="SAM" id="MobiDB-lite"/>
    </source>
</evidence>
<dbReference type="CDD" id="cd12148">
    <property type="entry name" value="fungal_TF_MHR"/>
    <property type="match status" value="1"/>
</dbReference>
<evidence type="ECO:0000259" key="4">
    <source>
        <dbReference type="PROSITE" id="PS50048"/>
    </source>
</evidence>
<protein>
    <recommendedName>
        <fullName evidence="4">Zn(2)-C6 fungal-type domain-containing protein</fullName>
    </recommendedName>
</protein>
<dbReference type="InterPro" id="IPR001138">
    <property type="entry name" value="Zn2Cys6_DnaBD"/>
</dbReference>
<evidence type="ECO:0000256" key="2">
    <source>
        <dbReference type="ARBA" id="ARBA00023242"/>
    </source>
</evidence>
<keyword evidence="1" id="KW-0479">Metal-binding</keyword>
<dbReference type="SUPFAM" id="SSF57701">
    <property type="entry name" value="Zn2/Cys6 DNA-binding domain"/>
    <property type="match status" value="1"/>
</dbReference>
<dbReference type="SMART" id="SM00066">
    <property type="entry name" value="GAL4"/>
    <property type="match status" value="1"/>
</dbReference>
<proteinExistence type="predicted"/>
<dbReference type="PROSITE" id="PS00463">
    <property type="entry name" value="ZN2_CY6_FUNGAL_1"/>
    <property type="match status" value="1"/>
</dbReference>
<accession>A0A0H2RJA8</accession>
<evidence type="ECO:0000313" key="5">
    <source>
        <dbReference type="EMBL" id="KLO11722.1"/>
    </source>
</evidence>
<dbReference type="Gene3D" id="4.10.240.10">
    <property type="entry name" value="Zn(2)-C6 fungal-type DNA-binding domain"/>
    <property type="match status" value="1"/>
</dbReference>
<dbReference type="GO" id="GO:0006351">
    <property type="term" value="P:DNA-templated transcription"/>
    <property type="evidence" value="ECO:0007669"/>
    <property type="project" value="InterPro"/>
</dbReference>
<dbReference type="SMART" id="SM00906">
    <property type="entry name" value="Fungal_trans"/>
    <property type="match status" value="1"/>
</dbReference>
<feature type="region of interest" description="Disordered" evidence="3">
    <location>
        <begin position="252"/>
        <end position="272"/>
    </location>
</feature>
<dbReference type="PANTHER" id="PTHR46910:SF38">
    <property type="entry name" value="ZN(2)-C6 FUNGAL-TYPE DOMAIN-CONTAINING PROTEIN"/>
    <property type="match status" value="1"/>
</dbReference>
<dbReference type="AlphaFoldDB" id="A0A0H2RJA8"/>
<dbReference type="OrthoDB" id="4456959at2759"/>
<dbReference type="GO" id="GO:0003677">
    <property type="term" value="F:DNA binding"/>
    <property type="evidence" value="ECO:0007669"/>
    <property type="project" value="InterPro"/>
</dbReference>
<evidence type="ECO:0000313" key="6">
    <source>
        <dbReference type="Proteomes" id="UP000053477"/>
    </source>
</evidence>
<organism evidence="5 6">
    <name type="scientific">Schizopora paradoxa</name>
    <dbReference type="NCBI Taxonomy" id="27342"/>
    <lineage>
        <taxon>Eukaryota</taxon>
        <taxon>Fungi</taxon>
        <taxon>Dikarya</taxon>
        <taxon>Basidiomycota</taxon>
        <taxon>Agaricomycotina</taxon>
        <taxon>Agaricomycetes</taxon>
        <taxon>Hymenochaetales</taxon>
        <taxon>Schizoporaceae</taxon>
        <taxon>Schizopora</taxon>
    </lineage>
</organism>
<feature type="domain" description="Zn(2)-C6 fungal-type" evidence="4">
    <location>
        <begin position="44"/>
        <end position="77"/>
    </location>
</feature>
<dbReference type="Proteomes" id="UP000053477">
    <property type="component" value="Unassembled WGS sequence"/>
</dbReference>
<dbReference type="InterPro" id="IPR050987">
    <property type="entry name" value="AtrR-like"/>
</dbReference>
<dbReference type="EMBL" id="KQ085993">
    <property type="protein sequence ID" value="KLO11722.1"/>
    <property type="molecule type" value="Genomic_DNA"/>
</dbReference>
<dbReference type="GO" id="GO:0000981">
    <property type="term" value="F:DNA-binding transcription factor activity, RNA polymerase II-specific"/>
    <property type="evidence" value="ECO:0007669"/>
    <property type="project" value="InterPro"/>
</dbReference>
<feature type="compositionally biased region" description="Basic and acidic residues" evidence="3">
    <location>
        <begin position="252"/>
        <end position="269"/>
    </location>
</feature>
<feature type="compositionally biased region" description="Low complexity" evidence="3">
    <location>
        <begin position="138"/>
        <end position="153"/>
    </location>
</feature>
<name>A0A0H2RJA8_9AGAM</name>
<dbReference type="GO" id="GO:0008270">
    <property type="term" value="F:zinc ion binding"/>
    <property type="evidence" value="ECO:0007669"/>
    <property type="project" value="InterPro"/>
</dbReference>
<dbReference type="InParanoid" id="A0A0H2RJA8"/>
<dbReference type="InterPro" id="IPR007219">
    <property type="entry name" value="XnlR_reg_dom"/>
</dbReference>
<dbReference type="Pfam" id="PF04082">
    <property type="entry name" value="Fungal_trans"/>
    <property type="match status" value="1"/>
</dbReference>
<dbReference type="PROSITE" id="PS50048">
    <property type="entry name" value="ZN2_CY6_FUNGAL_2"/>
    <property type="match status" value="1"/>
</dbReference>
<reference evidence="5 6" key="1">
    <citation type="submission" date="2015-04" db="EMBL/GenBank/DDBJ databases">
        <title>Complete genome sequence of Schizopora paradoxa KUC8140, a cosmopolitan wood degrader in East Asia.</title>
        <authorList>
            <consortium name="DOE Joint Genome Institute"/>
            <person name="Min B."/>
            <person name="Park H."/>
            <person name="Jang Y."/>
            <person name="Kim J.-J."/>
            <person name="Kim K.H."/>
            <person name="Pangilinan J."/>
            <person name="Lipzen A."/>
            <person name="Riley R."/>
            <person name="Grigoriev I.V."/>
            <person name="Spatafora J.W."/>
            <person name="Choi I.-G."/>
        </authorList>
    </citation>
    <scope>NUCLEOTIDE SEQUENCE [LARGE SCALE GENOMIC DNA]</scope>
    <source>
        <strain evidence="5 6">KUC8140</strain>
    </source>
</reference>
<keyword evidence="2" id="KW-0539">Nucleus</keyword>